<protein>
    <submittedName>
        <fullName evidence="1">NAD(P)-binding protein</fullName>
    </submittedName>
</protein>
<proteinExistence type="predicted"/>
<sequence length="382" mass="41327">MTSIIAGAASAAQGAMHDIASIVTGKMEKNFDPSQLVVVSQAESHFSAHAIGMLLKHHAKVRAVANDESGANMIRKAFSGMPEATSRLEVIVCSNMCDDDACHKVLHDAVYLIHPVAMNPNHFKGNAEEDMLKPSIDGTKCMLRRAQQAGTVKKVCIISNCYALGDVMKTSGHVYNQDSWLSITREDAAKITDVHELFQACNALAEKSAWDFVHSIPDKPPFEMVALLPSYVVGPEVIPVGARGPNKMICHALSGKECCPIADMGFVDARDVAHAACICLQSSEAKMKRYILTAGYYTYADMIQWARDIAGIAPSEQVKAEKHKEKPNKYDTGPTEKDLAIKYTPIEKSVTEMLAQCALNVSSQTQGGDQGEFAGSRSHASA</sequence>
<gene>
    <name evidence="1" type="ORF">IE53DRAFT_368139</name>
</gene>
<evidence type="ECO:0000313" key="2">
    <source>
        <dbReference type="Proteomes" id="UP000245626"/>
    </source>
</evidence>
<organism evidence="1 2">
    <name type="scientific">Violaceomyces palustris</name>
    <dbReference type="NCBI Taxonomy" id="1673888"/>
    <lineage>
        <taxon>Eukaryota</taxon>
        <taxon>Fungi</taxon>
        <taxon>Dikarya</taxon>
        <taxon>Basidiomycota</taxon>
        <taxon>Ustilaginomycotina</taxon>
        <taxon>Ustilaginomycetes</taxon>
        <taxon>Violaceomycetales</taxon>
        <taxon>Violaceomycetaceae</taxon>
        <taxon>Violaceomyces</taxon>
    </lineage>
</organism>
<reference evidence="1 2" key="1">
    <citation type="journal article" date="2018" name="Mol. Biol. Evol.">
        <title>Broad Genomic Sampling Reveals a Smut Pathogenic Ancestry of the Fungal Clade Ustilaginomycotina.</title>
        <authorList>
            <person name="Kijpornyongpan T."/>
            <person name="Mondo S.J."/>
            <person name="Barry K."/>
            <person name="Sandor L."/>
            <person name="Lee J."/>
            <person name="Lipzen A."/>
            <person name="Pangilinan J."/>
            <person name="LaButti K."/>
            <person name="Hainaut M."/>
            <person name="Henrissat B."/>
            <person name="Grigoriev I.V."/>
            <person name="Spatafora J.W."/>
            <person name="Aime M.C."/>
        </authorList>
    </citation>
    <scope>NUCLEOTIDE SEQUENCE [LARGE SCALE GENOMIC DNA]</scope>
    <source>
        <strain evidence="1 2">SA 807</strain>
    </source>
</reference>
<name>A0ACD0P087_9BASI</name>
<dbReference type="Proteomes" id="UP000245626">
    <property type="component" value="Unassembled WGS sequence"/>
</dbReference>
<keyword evidence="2" id="KW-1185">Reference proteome</keyword>
<accession>A0ACD0P087</accession>
<evidence type="ECO:0000313" key="1">
    <source>
        <dbReference type="EMBL" id="PWN51354.1"/>
    </source>
</evidence>
<dbReference type="EMBL" id="KZ819850">
    <property type="protein sequence ID" value="PWN51354.1"/>
    <property type="molecule type" value="Genomic_DNA"/>
</dbReference>